<keyword evidence="3" id="KW-0378">Hydrolase</keyword>
<dbReference type="InterPro" id="IPR020422">
    <property type="entry name" value="TYR_PHOSPHATASE_DUAL_dom"/>
</dbReference>
<dbReference type="EMBL" id="MN738913">
    <property type="protein sequence ID" value="QHT30907.1"/>
    <property type="molecule type" value="Genomic_DNA"/>
</dbReference>
<dbReference type="SUPFAM" id="SSF52799">
    <property type="entry name" value="(Phosphotyrosine protein) phosphatases II"/>
    <property type="match status" value="1"/>
</dbReference>
<dbReference type="InterPro" id="IPR000387">
    <property type="entry name" value="Tyr_Pase_dom"/>
</dbReference>
<evidence type="ECO:0000256" key="6">
    <source>
        <dbReference type="ARBA" id="ARBA00048336"/>
    </source>
</evidence>
<dbReference type="Gene3D" id="3.90.190.10">
    <property type="entry name" value="Protein tyrosine phosphatase superfamily"/>
    <property type="match status" value="1"/>
</dbReference>
<dbReference type="Pfam" id="PF00782">
    <property type="entry name" value="DSPc"/>
    <property type="match status" value="1"/>
</dbReference>
<reference evidence="9" key="1">
    <citation type="journal article" date="2020" name="Nature">
        <title>Giant virus diversity and host interactions through global metagenomics.</title>
        <authorList>
            <person name="Schulz F."/>
            <person name="Roux S."/>
            <person name="Paez-Espino D."/>
            <person name="Jungbluth S."/>
            <person name="Walsh D.A."/>
            <person name="Denef V.J."/>
            <person name="McMahon K.D."/>
            <person name="Konstantinidis K.T."/>
            <person name="Eloe-Fadrosh E.A."/>
            <person name="Kyrpides N.C."/>
            <person name="Woyke T."/>
        </authorList>
    </citation>
    <scope>NUCLEOTIDE SEQUENCE</scope>
    <source>
        <strain evidence="9">GVMAG-M-3300009151-50</strain>
    </source>
</reference>
<evidence type="ECO:0000256" key="3">
    <source>
        <dbReference type="ARBA" id="ARBA00022801"/>
    </source>
</evidence>
<dbReference type="GO" id="GO:0004722">
    <property type="term" value="F:protein serine/threonine phosphatase activity"/>
    <property type="evidence" value="ECO:0007669"/>
    <property type="project" value="UniProtKB-EC"/>
</dbReference>
<dbReference type="PANTHER" id="PTHR45682">
    <property type="entry name" value="AGAP008228-PA"/>
    <property type="match status" value="1"/>
</dbReference>
<name>A0A6C0EPG2_9ZZZZ</name>
<dbReference type="InterPro" id="IPR000340">
    <property type="entry name" value="Dual-sp_phosphatase_cat-dom"/>
</dbReference>
<dbReference type="PROSITE" id="PS50056">
    <property type="entry name" value="TYR_PHOSPHATASE_2"/>
    <property type="match status" value="1"/>
</dbReference>
<dbReference type="GO" id="GO:0033549">
    <property type="term" value="F:MAP kinase phosphatase activity"/>
    <property type="evidence" value="ECO:0007669"/>
    <property type="project" value="TreeGrafter"/>
</dbReference>
<dbReference type="PROSITE" id="PS50054">
    <property type="entry name" value="TYR_PHOSPHATASE_DUAL"/>
    <property type="match status" value="1"/>
</dbReference>
<comment type="similarity">
    <text evidence="1">Belongs to the protein-tyrosine phosphatase family. Non-receptor class dual specificity subfamily.</text>
</comment>
<dbReference type="EC" id="3.1.3.16" evidence="2"/>
<dbReference type="InterPro" id="IPR029021">
    <property type="entry name" value="Prot-tyrosine_phosphatase-like"/>
</dbReference>
<proteinExistence type="inferred from homology"/>
<feature type="domain" description="Tyrosine-protein phosphatase" evidence="7">
    <location>
        <begin position="18"/>
        <end position="164"/>
    </location>
</feature>
<evidence type="ECO:0000256" key="2">
    <source>
        <dbReference type="ARBA" id="ARBA00013081"/>
    </source>
</evidence>
<evidence type="ECO:0000259" key="7">
    <source>
        <dbReference type="PROSITE" id="PS50054"/>
    </source>
</evidence>
<evidence type="ECO:0000256" key="4">
    <source>
        <dbReference type="ARBA" id="ARBA00022912"/>
    </source>
</evidence>
<dbReference type="CDD" id="cd14498">
    <property type="entry name" value="DSP"/>
    <property type="match status" value="1"/>
</dbReference>
<dbReference type="PROSITE" id="PS00383">
    <property type="entry name" value="TYR_PHOSPHATASE_1"/>
    <property type="match status" value="1"/>
</dbReference>
<dbReference type="GO" id="GO:0005737">
    <property type="term" value="C:cytoplasm"/>
    <property type="evidence" value="ECO:0007669"/>
    <property type="project" value="TreeGrafter"/>
</dbReference>
<dbReference type="GO" id="GO:0043409">
    <property type="term" value="P:negative regulation of MAPK cascade"/>
    <property type="evidence" value="ECO:0007669"/>
    <property type="project" value="TreeGrafter"/>
</dbReference>
<evidence type="ECO:0000256" key="1">
    <source>
        <dbReference type="ARBA" id="ARBA00008601"/>
    </source>
</evidence>
<comment type="catalytic activity">
    <reaction evidence="6">
        <text>O-phospho-L-threonyl-[protein] + H2O = L-threonyl-[protein] + phosphate</text>
        <dbReference type="Rhea" id="RHEA:47004"/>
        <dbReference type="Rhea" id="RHEA-COMP:11060"/>
        <dbReference type="Rhea" id="RHEA-COMP:11605"/>
        <dbReference type="ChEBI" id="CHEBI:15377"/>
        <dbReference type="ChEBI" id="CHEBI:30013"/>
        <dbReference type="ChEBI" id="CHEBI:43474"/>
        <dbReference type="ChEBI" id="CHEBI:61977"/>
        <dbReference type="EC" id="3.1.3.16"/>
    </reaction>
</comment>
<dbReference type="GO" id="GO:0008138">
    <property type="term" value="F:protein tyrosine/serine/threonine phosphatase activity"/>
    <property type="evidence" value="ECO:0007669"/>
    <property type="project" value="InterPro"/>
</dbReference>
<evidence type="ECO:0000256" key="5">
    <source>
        <dbReference type="ARBA" id="ARBA00047761"/>
    </source>
</evidence>
<organism evidence="9">
    <name type="scientific">viral metagenome</name>
    <dbReference type="NCBI Taxonomy" id="1070528"/>
    <lineage>
        <taxon>unclassified sequences</taxon>
        <taxon>metagenomes</taxon>
        <taxon>organismal metagenomes</taxon>
    </lineage>
</organism>
<dbReference type="InterPro" id="IPR016130">
    <property type="entry name" value="Tyr_Pase_AS"/>
</dbReference>
<feature type="domain" description="Tyrosine specific protein phosphatases" evidence="8">
    <location>
        <begin position="87"/>
        <end position="144"/>
    </location>
</feature>
<evidence type="ECO:0000259" key="8">
    <source>
        <dbReference type="PROSITE" id="PS50056"/>
    </source>
</evidence>
<keyword evidence="4" id="KW-0904">Protein phosphatase</keyword>
<dbReference type="PANTHER" id="PTHR45682:SF1">
    <property type="entry name" value="DUAL SPECIFICITY PROTEIN PHOSPHATASE 3"/>
    <property type="match status" value="1"/>
</dbReference>
<dbReference type="InterPro" id="IPR020405">
    <property type="entry name" value="Atypical_DUSP_subfamA"/>
</dbReference>
<protein>
    <recommendedName>
        <fullName evidence="2">protein-serine/threonine phosphatase</fullName>
        <ecNumber evidence="2">3.1.3.16</ecNumber>
    </recommendedName>
</protein>
<comment type="catalytic activity">
    <reaction evidence="5">
        <text>O-phospho-L-seryl-[protein] + H2O = L-seryl-[protein] + phosphate</text>
        <dbReference type="Rhea" id="RHEA:20629"/>
        <dbReference type="Rhea" id="RHEA-COMP:9863"/>
        <dbReference type="Rhea" id="RHEA-COMP:11604"/>
        <dbReference type="ChEBI" id="CHEBI:15377"/>
        <dbReference type="ChEBI" id="CHEBI:29999"/>
        <dbReference type="ChEBI" id="CHEBI:43474"/>
        <dbReference type="ChEBI" id="CHEBI:83421"/>
        <dbReference type="EC" id="3.1.3.16"/>
    </reaction>
</comment>
<dbReference type="AlphaFoldDB" id="A0A6C0EPG2"/>
<accession>A0A6C0EPG2</accession>
<sequence length="164" mass="19337">MDELWDKYRRNSKGWKHDPLAMVHPRIILGSCETIDLYILSTYNITHIVNCAEDSYGSKWFKDEFPDRYACINAIDDAKEDITKWYSDFEKVMNTFLSSKDCKNIYVHCQCGINRSAFLLLMYSCIKFGYTIETVAKNILLQRPCCFTNPSFRKQAIQYIKKHE</sequence>
<dbReference type="SMART" id="SM00195">
    <property type="entry name" value="DSPc"/>
    <property type="match status" value="1"/>
</dbReference>
<evidence type="ECO:0000313" key="9">
    <source>
        <dbReference type="EMBL" id="QHT30907.1"/>
    </source>
</evidence>